<gene>
    <name evidence="1" type="ORF">E6Q69_11660</name>
</gene>
<reference evidence="1 2" key="1">
    <citation type="submission" date="2018-09" db="EMBL/GenBank/DDBJ databases">
        <title>Metagenome Assembled Genomes from an Advanced Water Purification Facility.</title>
        <authorList>
            <person name="Stamps B.W."/>
            <person name="Spear J.R."/>
        </authorList>
    </citation>
    <scope>NUCLEOTIDE SEQUENCE [LARGE SCALE GENOMIC DNA]</scope>
    <source>
        <strain evidence="1">Bin_52_1</strain>
    </source>
</reference>
<dbReference type="Proteomes" id="UP000321110">
    <property type="component" value="Unassembled WGS sequence"/>
</dbReference>
<proteinExistence type="predicted"/>
<comment type="caution">
    <text evidence="1">The sequence shown here is derived from an EMBL/GenBank/DDBJ whole genome shotgun (WGS) entry which is preliminary data.</text>
</comment>
<protein>
    <submittedName>
        <fullName evidence="1">Uncharacterized protein</fullName>
    </submittedName>
</protein>
<accession>A0A5C7W1P8</accession>
<dbReference type="EMBL" id="SSFO01000192">
    <property type="protein sequence ID" value="TXI31330.1"/>
    <property type="molecule type" value="Genomic_DNA"/>
</dbReference>
<evidence type="ECO:0000313" key="1">
    <source>
        <dbReference type="EMBL" id="TXI31330.1"/>
    </source>
</evidence>
<sequence>MATIVINTKIGSAKGGISRIWLEGQKLLCAGVRIGQKYVLRADEQAKRFELVPGENKDESRAFTVSKRERNGVVTPLLEIRTDLIAAFFEGCEKVRVAIRNGRIVVSALLVDMKIKERVDRLKRKLAAKEKLATGSLFSGGGVLDKALHSGLMAAGLAAFIQVGVEAVSEYIDSSLCVFRSS</sequence>
<name>A0A5C7W1P8_AQUAC</name>
<evidence type="ECO:0000313" key="2">
    <source>
        <dbReference type="Proteomes" id="UP000321110"/>
    </source>
</evidence>
<dbReference type="AlphaFoldDB" id="A0A5C7W1P8"/>
<organism evidence="1 2">
    <name type="scientific">Aquipseudomonas alcaligenes</name>
    <name type="common">Pseudomonas alcaligenes</name>
    <dbReference type="NCBI Taxonomy" id="43263"/>
    <lineage>
        <taxon>Bacteria</taxon>
        <taxon>Pseudomonadati</taxon>
        <taxon>Pseudomonadota</taxon>
        <taxon>Gammaproteobacteria</taxon>
        <taxon>Pseudomonadales</taxon>
        <taxon>Pseudomonadaceae</taxon>
        <taxon>Aquipseudomonas</taxon>
    </lineage>
</organism>